<proteinExistence type="inferred from homology"/>
<reference evidence="10 13" key="1">
    <citation type="submission" date="2016-10" db="EMBL/GenBank/DDBJ databases">
        <authorList>
            <person name="de Groot N.N."/>
        </authorList>
    </citation>
    <scope>NUCLEOTIDE SEQUENCE [LARGE SCALE GENOMIC DNA]</scope>
    <source>
        <strain evidence="13">BP1-145</strain>
        <strain evidence="10">BP1-148</strain>
    </source>
</reference>
<protein>
    <submittedName>
        <fullName evidence="11">Small conductance mechanosensitive channel</fullName>
    </submittedName>
</protein>
<dbReference type="Gene3D" id="2.30.30.60">
    <property type="match status" value="1"/>
</dbReference>
<evidence type="ECO:0000313" key="11">
    <source>
        <dbReference type="EMBL" id="SDN73081.1"/>
    </source>
</evidence>
<dbReference type="GO" id="GO:0008381">
    <property type="term" value="F:mechanosensitive monoatomic ion channel activity"/>
    <property type="evidence" value="ECO:0007669"/>
    <property type="project" value="InterPro"/>
</dbReference>
<keyword evidence="12" id="KW-1185">Reference proteome</keyword>
<dbReference type="RefSeq" id="WP_091816155.1">
    <property type="nucleotide sequence ID" value="NZ_CP091790.1"/>
</dbReference>
<sequence>MSSILDKLFAAVPYEQLWQWGLTFCKNLVVAAIVYFIGRYLIKLIIKLFTKMLEKSKVDATLYTFLNSIINVVCWFVLIIIIVGILGIETSSFIALFASAGVAIGMALSGTLQNFAGGVMILLFRPFKVGDFIEAQGYAGIVKEIQIFNTIIRTGDAQIILIPNGTLSSGTMKNSSKELYRRVDLEFQFEYGADYNEVKAAIMDILKSHPQVIQGPVEDSPIVAEPWIGLLNLGESGVTVVTRSWCKGADYWAVYFNLNETVYQMLKERGFMFPFNRVDVNILNNK</sequence>
<dbReference type="OrthoDB" id="9809206at2"/>
<evidence type="ECO:0000259" key="7">
    <source>
        <dbReference type="Pfam" id="PF00924"/>
    </source>
</evidence>
<dbReference type="InterPro" id="IPR010920">
    <property type="entry name" value="LSM_dom_sf"/>
</dbReference>
<evidence type="ECO:0000259" key="9">
    <source>
        <dbReference type="Pfam" id="PF21088"/>
    </source>
</evidence>
<comment type="similarity">
    <text evidence="2">Belongs to the MscS (TC 1.A.23) family.</text>
</comment>
<keyword evidence="4" id="KW-0812">Transmembrane</keyword>
<dbReference type="PANTHER" id="PTHR30221:SF1">
    <property type="entry name" value="SMALL-CONDUCTANCE MECHANOSENSITIVE CHANNEL"/>
    <property type="match status" value="1"/>
</dbReference>
<dbReference type="InterPro" id="IPR049142">
    <property type="entry name" value="MS_channel_1st"/>
</dbReference>
<evidence type="ECO:0000313" key="12">
    <source>
        <dbReference type="Proteomes" id="UP000198779"/>
    </source>
</evidence>
<dbReference type="PANTHER" id="PTHR30221">
    <property type="entry name" value="SMALL-CONDUCTANCE MECHANOSENSITIVE CHANNEL"/>
    <property type="match status" value="1"/>
</dbReference>
<evidence type="ECO:0000256" key="3">
    <source>
        <dbReference type="ARBA" id="ARBA00022475"/>
    </source>
</evidence>
<evidence type="ECO:0000313" key="10">
    <source>
        <dbReference type="EMBL" id="SDG54754.1"/>
    </source>
</evidence>
<keyword evidence="3" id="KW-1003">Cell membrane</keyword>
<feature type="domain" description="Mechanosensitive ion channel MscS" evidence="7">
    <location>
        <begin position="111"/>
        <end position="177"/>
    </location>
</feature>
<organism evidence="11 13">
    <name type="scientific">Prevotella communis</name>
    <dbReference type="NCBI Taxonomy" id="2913614"/>
    <lineage>
        <taxon>Bacteria</taxon>
        <taxon>Pseudomonadati</taxon>
        <taxon>Bacteroidota</taxon>
        <taxon>Bacteroidia</taxon>
        <taxon>Bacteroidales</taxon>
        <taxon>Prevotellaceae</taxon>
        <taxon>Prevotella</taxon>
    </lineage>
</organism>
<keyword evidence="6" id="KW-0472">Membrane</keyword>
<dbReference type="Pfam" id="PF21088">
    <property type="entry name" value="MS_channel_1st"/>
    <property type="match status" value="1"/>
</dbReference>
<dbReference type="Proteomes" id="UP000199134">
    <property type="component" value="Unassembled WGS sequence"/>
</dbReference>
<evidence type="ECO:0000256" key="2">
    <source>
        <dbReference type="ARBA" id="ARBA00008017"/>
    </source>
</evidence>
<dbReference type="Gene3D" id="3.30.70.100">
    <property type="match status" value="1"/>
</dbReference>
<feature type="domain" description="Mechanosensitive ion channel transmembrane helices 2/3" evidence="9">
    <location>
        <begin position="69"/>
        <end position="108"/>
    </location>
</feature>
<dbReference type="InterPro" id="IPR023408">
    <property type="entry name" value="MscS_beta-dom_sf"/>
</dbReference>
<accession>A0A1H0DSX6</accession>
<dbReference type="SUPFAM" id="SSF82861">
    <property type="entry name" value="Mechanosensitive channel protein MscS (YggB), transmembrane region"/>
    <property type="match status" value="1"/>
</dbReference>
<evidence type="ECO:0000313" key="13">
    <source>
        <dbReference type="Proteomes" id="UP000199134"/>
    </source>
</evidence>
<dbReference type="Gene3D" id="1.10.287.1260">
    <property type="match status" value="1"/>
</dbReference>
<dbReference type="InterPro" id="IPR006685">
    <property type="entry name" value="MscS_channel_2nd"/>
</dbReference>
<dbReference type="EMBL" id="FNIW01000002">
    <property type="protein sequence ID" value="SDN73081.1"/>
    <property type="molecule type" value="Genomic_DNA"/>
</dbReference>
<dbReference type="EMBL" id="FNCQ01000005">
    <property type="protein sequence ID" value="SDG54754.1"/>
    <property type="molecule type" value="Genomic_DNA"/>
</dbReference>
<dbReference type="PROSITE" id="PS01246">
    <property type="entry name" value="UPF0003"/>
    <property type="match status" value="1"/>
</dbReference>
<dbReference type="STRING" id="645274.SAMN04487901_10594"/>
<dbReference type="SUPFAM" id="SSF82689">
    <property type="entry name" value="Mechanosensitive channel protein MscS (YggB), C-terminal domain"/>
    <property type="match status" value="1"/>
</dbReference>
<dbReference type="Proteomes" id="UP000198779">
    <property type="component" value="Unassembled WGS sequence"/>
</dbReference>
<dbReference type="Pfam" id="PF05552">
    <property type="entry name" value="MS_channel_1st_1"/>
    <property type="match status" value="1"/>
</dbReference>
<name>A0A1H0DSX6_9BACT</name>
<dbReference type="InterPro" id="IPR006686">
    <property type="entry name" value="MscS_channel_CS"/>
</dbReference>
<dbReference type="InterPro" id="IPR011014">
    <property type="entry name" value="MscS_channel_TM-2"/>
</dbReference>
<comment type="subcellular location">
    <subcellularLocation>
        <location evidence="1">Cell membrane</location>
        <topology evidence="1">Multi-pass membrane protein</topology>
    </subcellularLocation>
</comment>
<evidence type="ECO:0000259" key="8">
    <source>
        <dbReference type="Pfam" id="PF21082"/>
    </source>
</evidence>
<dbReference type="InterPro" id="IPR011066">
    <property type="entry name" value="MscS_channel_C_sf"/>
</dbReference>
<evidence type="ECO:0000256" key="1">
    <source>
        <dbReference type="ARBA" id="ARBA00004651"/>
    </source>
</evidence>
<reference evidence="11 12" key="2">
    <citation type="submission" date="2016-10" db="EMBL/GenBank/DDBJ databases">
        <authorList>
            <person name="Varghese N."/>
            <person name="Submissions S."/>
        </authorList>
    </citation>
    <scope>NUCLEOTIDE SEQUENCE</scope>
    <source>
        <strain evidence="11">BP1-145</strain>
        <strain evidence="12">BP1-148</strain>
    </source>
</reference>
<dbReference type="GO" id="GO:0005886">
    <property type="term" value="C:plasma membrane"/>
    <property type="evidence" value="ECO:0007669"/>
    <property type="project" value="UniProtKB-SubCell"/>
</dbReference>
<dbReference type="Pfam" id="PF00924">
    <property type="entry name" value="MS_channel_2nd"/>
    <property type="match status" value="1"/>
</dbReference>
<dbReference type="InterPro" id="IPR008910">
    <property type="entry name" value="MSC_TM_helix"/>
</dbReference>
<evidence type="ECO:0000256" key="5">
    <source>
        <dbReference type="ARBA" id="ARBA00022989"/>
    </source>
</evidence>
<accession>A0A1G7V4R6</accession>
<dbReference type="Pfam" id="PF21082">
    <property type="entry name" value="MS_channel_3rd"/>
    <property type="match status" value="1"/>
</dbReference>
<dbReference type="SUPFAM" id="SSF50182">
    <property type="entry name" value="Sm-like ribonucleoproteins"/>
    <property type="match status" value="1"/>
</dbReference>
<evidence type="ECO:0000256" key="4">
    <source>
        <dbReference type="ARBA" id="ARBA00022692"/>
    </source>
</evidence>
<dbReference type="AlphaFoldDB" id="A0A1H0DSX6"/>
<dbReference type="InterPro" id="IPR045275">
    <property type="entry name" value="MscS_archaea/bacteria_type"/>
</dbReference>
<evidence type="ECO:0000256" key="6">
    <source>
        <dbReference type="ARBA" id="ARBA00023136"/>
    </source>
</evidence>
<dbReference type="InterPro" id="IPR049278">
    <property type="entry name" value="MS_channel_C"/>
</dbReference>
<gene>
    <name evidence="11" type="ORF">SAMN04487900_102137</name>
    <name evidence="10" type="ORF">SAMN04487901_10594</name>
</gene>
<keyword evidence="5" id="KW-1133">Transmembrane helix</keyword>
<feature type="domain" description="Mechanosensitive ion channel MscS C-terminal" evidence="8">
    <location>
        <begin position="183"/>
        <end position="270"/>
    </location>
</feature>